<evidence type="ECO:0000259" key="1">
    <source>
        <dbReference type="PROSITE" id="PS51462"/>
    </source>
</evidence>
<organism evidence="2">
    <name type="scientific">Mytilinidion resinicola</name>
    <dbReference type="NCBI Taxonomy" id="574789"/>
    <lineage>
        <taxon>Eukaryota</taxon>
        <taxon>Fungi</taxon>
        <taxon>Dikarya</taxon>
        <taxon>Ascomycota</taxon>
        <taxon>Pezizomycotina</taxon>
        <taxon>Dothideomycetes</taxon>
        <taxon>Pleosporomycetidae</taxon>
        <taxon>Mytilinidiales</taxon>
        <taxon>Mytilinidiaceae</taxon>
        <taxon>Mytilinidion</taxon>
    </lineage>
</organism>
<dbReference type="RefSeq" id="XP_033578234.1">
    <property type="nucleotide sequence ID" value="XM_033727343.1"/>
</dbReference>
<dbReference type="AlphaFoldDB" id="A0A6A6YR58"/>
<dbReference type="GeneID" id="54468236"/>
<keyword evidence="3" id="KW-1185">Reference proteome</keyword>
<dbReference type="Pfam" id="PF00293">
    <property type="entry name" value="NUDIX"/>
    <property type="match status" value="1"/>
</dbReference>
<dbReference type="InterPro" id="IPR000086">
    <property type="entry name" value="NUDIX_hydrolase_dom"/>
</dbReference>
<reference evidence="4" key="3">
    <citation type="submission" date="2025-04" db="UniProtKB">
        <authorList>
            <consortium name="RefSeq"/>
        </authorList>
    </citation>
    <scope>IDENTIFICATION</scope>
    <source>
        <strain evidence="4">CBS 304.34</strain>
    </source>
</reference>
<dbReference type="SUPFAM" id="SSF55811">
    <property type="entry name" value="Nudix"/>
    <property type="match status" value="1"/>
</dbReference>
<gene>
    <name evidence="2 4" type="ORF">BDZ99DRAFT_562379</name>
</gene>
<reference evidence="4" key="2">
    <citation type="submission" date="2020-04" db="EMBL/GenBank/DDBJ databases">
        <authorList>
            <consortium name="NCBI Genome Project"/>
        </authorList>
    </citation>
    <scope>NUCLEOTIDE SEQUENCE</scope>
    <source>
        <strain evidence="4">CBS 304.34</strain>
    </source>
</reference>
<dbReference type="Gene3D" id="3.90.79.10">
    <property type="entry name" value="Nucleoside Triphosphate Pyrophosphohydrolase"/>
    <property type="match status" value="1"/>
</dbReference>
<evidence type="ECO:0000313" key="4">
    <source>
        <dbReference type="RefSeq" id="XP_033578234.1"/>
    </source>
</evidence>
<evidence type="ECO:0000313" key="3">
    <source>
        <dbReference type="Proteomes" id="UP000504636"/>
    </source>
</evidence>
<protein>
    <recommendedName>
        <fullName evidence="1">Nudix hydrolase domain-containing protein</fullName>
    </recommendedName>
</protein>
<dbReference type="OrthoDB" id="276276at2759"/>
<name>A0A6A6YR58_9PEZI</name>
<feature type="domain" description="Nudix hydrolase" evidence="1">
    <location>
        <begin position="18"/>
        <end position="151"/>
    </location>
</feature>
<dbReference type="EMBL" id="MU003699">
    <property type="protein sequence ID" value="KAF2811270.1"/>
    <property type="molecule type" value="Genomic_DNA"/>
</dbReference>
<reference evidence="2 4" key="1">
    <citation type="journal article" date="2020" name="Stud. Mycol.">
        <title>101 Dothideomycetes genomes: a test case for predicting lifestyles and emergence of pathogens.</title>
        <authorList>
            <person name="Haridas S."/>
            <person name="Albert R."/>
            <person name="Binder M."/>
            <person name="Bloem J."/>
            <person name="Labutti K."/>
            <person name="Salamov A."/>
            <person name="Andreopoulos B."/>
            <person name="Baker S."/>
            <person name="Barry K."/>
            <person name="Bills G."/>
            <person name="Bluhm B."/>
            <person name="Cannon C."/>
            <person name="Castanera R."/>
            <person name="Culley D."/>
            <person name="Daum C."/>
            <person name="Ezra D."/>
            <person name="Gonzalez J."/>
            <person name="Henrissat B."/>
            <person name="Kuo A."/>
            <person name="Liang C."/>
            <person name="Lipzen A."/>
            <person name="Lutzoni F."/>
            <person name="Magnuson J."/>
            <person name="Mondo S."/>
            <person name="Nolan M."/>
            <person name="Ohm R."/>
            <person name="Pangilinan J."/>
            <person name="Park H.-J."/>
            <person name="Ramirez L."/>
            <person name="Alfaro M."/>
            <person name="Sun H."/>
            <person name="Tritt A."/>
            <person name="Yoshinaga Y."/>
            <person name="Zwiers L.-H."/>
            <person name="Turgeon B."/>
            <person name="Goodwin S."/>
            <person name="Spatafora J."/>
            <person name="Crous P."/>
            <person name="Grigoriev I."/>
        </authorList>
    </citation>
    <scope>NUCLEOTIDE SEQUENCE</scope>
    <source>
        <strain evidence="2 4">CBS 304.34</strain>
    </source>
</reference>
<accession>A0A6A6YR58</accession>
<evidence type="ECO:0000313" key="2">
    <source>
        <dbReference type="EMBL" id="KAF2811270.1"/>
    </source>
</evidence>
<sequence length="161" mass="18204">MSREEFRQTHVSLSGRRYDKVVVGAAVLHPSSHAEGSPKLLLLKRAPHETSYPNLFELPGGKVDEEDISPRIVAEFEPFEYTLEKVTKQADGTEVTEEKSSYQLNFLVEVSGSEVIMNPEEHSESAWVTEQEVGPYPMSDGMRKVVANAFRRAEEVLKMYM</sequence>
<dbReference type="Proteomes" id="UP000504636">
    <property type="component" value="Unplaced"/>
</dbReference>
<proteinExistence type="predicted"/>
<dbReference type="InterPro" id="IPR015797">
    <property type="entry name" value="NUDIX_hydrolase-like_dom_sf"/>
</dbReference>
<dbReference type="PROSITE" id="PS51462">
    <property type="entry name" value="NUDIX"/>
    <property type="match status" value="1"/>
</dbReference>